<organism evidence="3 4">
    <name type="scientific">Basidiobolus ranarum</name>
    <dbReference type="NCBI Taxonomy" id="34480"/>
    <lineage>
        <taxon>Eukaryota</taxon>
        <taxon>Fungi</taxon>
        <taxon>Fungi incertae sedis</taxon>
        <taxon>Zoopagomycota</taxon>
        <taxon>Entomophthoromycotina</taxon>
        <taxon>Basidiobolomycetes</taxon>
        <taxon>Basidiobolales</taxon>
        <taxon>Basidiobolaceae</taxon>
        <taxon>Basidiobolus</taxon>
    </lineage>
</organism>
<evidence type="ECO:0000313" key="3">
    <source>
        <dbReference type="EMBL" id="KAK9686858.1"/>
    </source>
</evidence>
<dbReference type="InterPro" id="IPR023346">
    <property type="entry name" value="Lysozyme-like_dom_sf"/>
</dbReference>
<dbReference type="Proteomes" id="UP001479436">
    <property type="component" value="Unassembled WGS sequence"/>
</dbReference>
<dbReference type="Gene3D" id="3.30.386.10">
    <property type="entry name" value="Chitosanase, subunit A, domain 2"/>
    <property type="match status" value="1"/>
</dbReference>
<feature type="region of interest" description="Disordered" evidence="1">
    <location>
        <begin position="300"/>
        <end position="321"/>
    </location>
</feature>
<keyword evidence="4" id="KW-1185">Reference proteome</keyword>
<keyword evidence="2" id="KW-0732">Signal</keyword>
<gene>
    <name evidence="3" type="ORF">K7432_014997</name>
</gene>
<evidence type="ECO:0008006" key="5">
    <source>
        <dbReference type="Google" id="ProtNLM"/>
    </source>
</evidence>
<evidence type="ECO:0000313" key="4">
    <source>
        <dbReference type="Proteomes" id="UP001479436"/>
    </source>
</evidence>
<dbReference type="Pfam" id="PF01374">
    <property type="entry name" value="Glyco_hydro_46"/>
    <property type="match status" value="1"/>
</dbReference>
<sequence>MRVLLVLLAATITWLNIEGINADKFPYCKNEYSITSAHCQFLRKYPKNNRNYEKKIKQLPMVDLEPQPKLMAKMITNVFEYGTTTFGYATCAKLGDGRGFTCGLVGFTTGTNDALAVVVAYDKVKPNSELAKFIPELTRLSKLDWDTSGRDDTSKLGGFTEAWTKVSCTDPDFRAVQDKIADHLYLIPGLQLGEAAGISTNLGKAIMYDTAVQHGWEEDDGISLLTILNLVGPPNGRTEAQYLEDFIKVRWILLCCTKDNVWPASADRTSDLMEVLKTGNFDLNPPIDLKAYTANITGSEDPSKNIKGCSGSKKDKSGGGH</sequence>
<evidence type="ECO:0000256" key="1">
    <source>
        <dbReference type="SAM" id="MobiDB-lite"/>
    </source>
</evidence>
<protein>
    <recommendedName>
        <fullName evidence="5">Chitosanase</fullName>
    </recommendedName>
</protein>
<dbReference type="SUPFAM" id="SSF53955">
    <property type="entry name" value="Lysozyme-like"/>
    <property type="match status" value="1"/>
</dbReference>
<feature type="chain" id="PRO_5045554966" description="Chitosanase" evidence="2">
    <location>
        <begin position="23"/>
        <end position="321"/>
    </location>
</feature>
<name>A0ABR2VNU5_9FUNG</name>
<accession>A0ABR2VNU5</accession>
<dbReference type="InterPro" id="IPR023099">
    <property type="entry name" value="Glyco_hydro_46_N"/>
</dbReference>
<feature type="compositionally biased region" description="Basic and acidic residues" evidence="1">
    <location>
        <begin position="312"/>
        <end position="321"/>
    </location>
</feature>
<dbReference type="EMBL" id="JASJQH010008760">
    <property type="protein sequence ID" value="KAK9686858.1"/>
    <property type="molecule type" value="Genomic_DNA"/>
</dbReference>
<evidence type="ECO:0000256" key="2">
    <source>
        <dbReference type="SAM" id="SignalP"/>
    </source>
</evidence>
<comment type="caution">
    <text evidence="3">The sequence shown here is derived from an EMBL/GenBank/DDBJ whole genome shotgun (WGS) entry which is preliminary data.</text>
</comment>
<reference evidence="3 4" key="1">
    <citation type="submission" date="2023-04" db="EMBL/GenBank/DDBJ databases">
        <title>Genome of Basidiobolus ranarum AG-B5.</title>
        <authorList>
            <person name="Stajich J.E."/>
            <person name="Carter-House D."/>
            <person name="Gryganskyi A."/>
        </authorList>
    </citation>
    <scope>NUCLEOTIDE SEQUENCE [LARGE SCALE GENOMIC DNA]</scope>
    <source>
        <strain evidence="3 4">AG-B5</strain>
    </source>
</reference>
<dbReference type="CDD" id="cd00978">
    <property type="entry name" value="chitosanase_GH46"/>
    <property type="match status" value="1"/>
</dbReference>
<feature type="signal peptide" evidence="2">
    <location>
        <begin position="1"/>
        <end position="22"/>
    </location>
</feature>
<proteinExistence type="predicted"/>
<dbReference type="Gene3D" id="1.20.141.10">
    <property type="entry name" value="Chitosanase, subunit A, domain 1"/>
    <property type="match status" value="1"/>
</dbReference>
<dbReference type="InterPro" id="IPR000400">
    <property type="entry name" value="Glyco_hydro_46"/>
</dbReference>